<accession>A0A6B9LFC2</accession>
<dbReference type="Pfam" id="PF04466">
    <property type="entry name" value="Terminase_3"/>
    <property type="match status" value="1"/>
</dbReference>
<dbReference type="InterPro" id="IPR035412">
    <property type="entry name" value="Terminase_L_N"/>
</dbReference>
<evidence type="ECO:0000313" key="3">
    <source>
        <dbReference type="Proteomes" id="UP000463887"/>
    </source>
</evidence>
<name>A0A6B9LFC2_9CAUD</name>
<organism evidence="2 3">
    <name type="scientific">Flavobacterium phage vB_FspS_mumin9-3</name>
    <dbReference type="NCBI Taxonomy" id="2686265"/>
    <lineage>
        <taxon>Viruses</taxon>
        <taxon>Duplodnaviria</taxon>
        <taxon>Heunggongvirae</taxon>
        <taxon>Uroviricota</taxon>
        <taxon>Caudoviricetes</taxon>
        <taxon>Muminvirus</taxon>
        <taxon>Muminvirus mumin</taxon>
    </lineage>
</organism>
<sequence>MKIKATGVFEKNWEALQSGKYKYIINSGSSRSSKTFSILQIFWILAWSKERTKLSVFRNTKKDCKDTILQDMLKYYPTLDNYEFVKFNKTESIFTFPNGSTINIEGTDDELKVHGYHSDYLWFNEFYKMPKETFDQLDMRCSVAVFMDYNPVGRLWSDDLIKQDNAKLIHSTFKDNPFCPLEQKKKILSYEPTEYNLQQLTANAYMWQVYGLGLKAEKPNKIYHNWKVIPDDEFDMLPFSTYYGMDFGLSSPSAMVQMKFDGDKTFFFKEILYKPLNHIEGTLSTELDKMKIPKHIEIICDVGNELNKTEMQKLRNAGYNVLPAMKGAGSILSGIETIQKSNIYYTKSSKNIENEYDTYSWRIAQGVQLDEPEQTDDHLLDAMKYVISWYRRTRYLS</sequence>
<protein>
    <submittedName>
        <fullName evidence="2">Terminase large subunit</fullName>
    </submittedName>
</protein>
<dbReference type="InterPro" id="IPR052380">
    <property type="entry name" value="Viral_DNA_packaging_terminase"/>
</dbReference>
<gene>
    <name evidence="2" type="ORF">mumin93_gp046</name>
</gene>
<dbReference type="EMBL" id="MN812226">
    <property type="protein sequence ID" value="QHB40053.1"/>
    <property type="molecule type" value="Genomic_DNA"/>
</dbReference>
<dbReference type="Gene3D" id="3.30.420.280">
    <property type="match status" value="1"/>
</dbReference>
<dbReference type="Gene3D" id="3.40.50.300">
    <property type="entry name" value="P-loop containing nucleotide triphosphate hydrolases"/>
    <property type="match status" value="1"/>
</dbReference>
<dbReference type="Proteomes" id="UP000463887">
    <property type="component" value="Segment"/>
</dbReference>
<dbReference type="InterPro" id="IPR027417">
    <property type="entry name" value="P-loop_NTPase"/>
</dbReference>
<dbReference type="PANTHER" id="PTHR39184:SF1">
    <property type="entry name" value="PBSX PHAGE TERMINASE LARGE SUBUNIT"/>
    <property type="match status" value="1"/>
</dbReference>
<reference evidence="2 3" key="1">
    <citation type="journal article" date="2020" name="Viruses">
        <title>Diversity and Host Interactions Among Virulent and Temperate Baltic Sea Flavobacterium Phages.</title>
        <authorList>
            <person name="Nilsson E."/>
            <person name="Bayfield O.W."/>
            <person name="Lundin D."/>
            <person name="Antson A.A."/>
            <person name="Holmfeldt K."/>
        </authorList>
    </citation>
    <scope>NUCLEOTIDE SEQUENCE [LARGE SCALE GENOMIC DNA]</scope>
</reference>
<evidence type="ECO:0000313" key="2">
    <source>
        <dbReference type="EMBL" id="QHB40053.1"/>
    </source>
</evidence>
<evidence type="ECO:0000259" key="1">
    <source>
        <dbReference type="Pfam" id="PF04466"/>
    </source>
</evidence>
<feature type="domain" description="Phage terminase large subunit N-terminal" evidence="1">
    <location>
        <begin position="22"/>
        <end position="196"/>
    </location>
</feature>
<dbReference type="PANTHER" id="PTHR39184">
    <property type="match status" value="1"/>
</dbReference>
<proteinExistence type="predicted"/>